<keyword evidence="1" id="KW-0732">Signal</keyword>
<accession>A0AAV2FNQ8</accession>
<organism evidence="2 3">
    <name type="scientific">Linum trigynum</name>
    <dbReference type="NCBI Taxonomy" id="586398"/>
    <lineage>
        <taxon>Eukaryota</taxon>
        <taxon>Viridiplantae</taxon>
        <taxon>Streptophyta</taxon>
        <taxon>Embryophyta</taxon>
        <taxon>Tracheophyta</taxon>
        <taxon>Spermatophyta</taxon>
        <taxon>Magnoliopsida</taxon>
        <taxon>eudicotyledons</taxon>
        <taxon>Gunneridae</taxon>
        <taxon>Pentapetalae</taxon>
        <taxon>rosids</taxon>
        <taxon>fabids</taxon>
        <taxon>Malpighiales</taxon>
        <taxon>Linaceae</taxon>
        <taxon>Linum</taxon>
    </lineage>
</organism>
<reference evidence="2 3" key="1">
    <citation type="submission" date="2024-04" db="EMBL/GenBank/DDBJ databases">
        <authorList>
            <person name="Fracassetti M."/>
        </authorList>
    </citation>
    <scope>NUCLEOTIDE SEQUENCE [LARGE SCALE GENOMIC DNA]</scope>
</reference>
<name>A0AAV2FNQ8_9ROSI</name>
<evidence type="ECO:0000313" key="3">
    <source>
        <dbReference type="Proteomes" id="UP001497516"/>
    </source>
</evidence>
<feature type="signal peptide" evidence="1">
    <location>
        <begin position="1"/>
        <end position="24"/>
    </location>
</feature>
<gene>
    <name evidence="2" type="ORF">LTRI10_LOCUS39534</name>
</gene>
<protein>
    <submittedName>
        <fullName evidence="2">Uncharacterized protein</fullName>
    </submittedName>
</protein>
<dbReference type="PANTHER" id="PTHR33116:SF80">
    <property type="entry name" value="REVERSE TRANSCRIPTASE ZINC-BINDING DOMAIN-CONTAINING PROTEIN"/>
    <property type="match status" value="1"/>
</dbReference>
<evidence type="ECO:0000313" key="2">
    <source>
        <dbReference type="EMBL" id="CAL1399343.1"/>
    </source>
</evidence>
<dbReference type="PANTHER" id="PTHR33116">
    <property type="entry name" value="REVERSE TRANSCRIPTASE ZINC-BINDING DOMAIN-CONTAINING PROTEIN-RELATED-RELATED"/>
    <property type="match status" value="1"/>
</dbReference>
<dbReference type="AlphaFoldDB" id="A0AAV2FNQ8"/>
<evidence type="ECO:0000256" key="1">
    <source>
        <dbReference type="SAM" id="SignalP"/>
    </source>
</evidence>
<proteinExistence type="predicted"/>
<keyword evidence="3" id="KW-1185">Reference proteome</keyword>
<sequence>MAHYSGYKLGTLLVRYLGLPLLAGKLTVKACKPLIDRVVGRITSWKSKSLSYAGKLQLVVSVLYNLSQFWMLIFILPKVVIRAIEKLCSDFLWEWVRVLRKKQL</sequence>
<dbReference type="EMBL" id="OZ034820">
    <property type="protein sequence ID" value="CAL1399343.1"/>
    <property type="molecule type" value="Genomic_DNA"/>
</dbReference>
<dbReference type="Proteomes" id="UP001497516">
    <property type="component" value="Chromosome 7"/>
</dbReference>
<feature type="chain" id="PRO_5043752056" evidence="1">
    <location>
        <begin position="25"/>
        <end position="104"/>
    </location>
</feature>